<keyword evidence="1" id="KW-0547">Nucleotide-binding</keyword>
<keyword evidence="1" id="KW-0378">Hydrolase</keyword>
<keyword evidence="1" id="KW-0347">Helicase</keyword>
<keyword evidence="1" id="KW-0067">ATP-binding</keyword>
<keyword evidence="4" id="KW-1185">Reference proteome</keyword>
<dbReference type="GO" id="GO:0000723">
    <property type="term" value="P:telomere maintenance"/>
    <property type="evidence" value="ECO:0007669"/>
    <property type="project" value="InterPro"/>
</dbReference>
<comment type="catalytic activity">
    <reaction evidence="1">
        <text>ATP + H2O = ADP + phosphate + H(+)</text>
        <dbReference type="Rhea" id="RHEA:13065"/>
        <dbReference type="ChEBI" id="CHEBI:15377"/>
        <dbReference type="ChEBI" id="CHEBI:15378"/>
        <dbReference type="ChEBI" id="CHEBI:30616"/>
        <dbReference type="ChEBI" id="CHEBI:43474"/>
        <dbReference type="ChEBI" id="CHEBI:456216"/>
        <dbReference type="EC" id="5.6.2.3"/>
    </reaction>
</comment>
<name>A0A2X0PB86_9BASI</name>
<dbReference type="GO" id="GO:0006310">
    <property type="term" value="P:DNA recombination"/>
    <property type="evidence" value="ECO:0007669"/>
    <property type="project" value="UniProtKB-KW"/>
</dbReference>
<organism evidence="3 4">
    <name type="scientific">Microbotryum silenes-dioicae</name>
    <dbReference type="NCBI Taxonomy" id="796604"/>
    <lineage>
        <taxon>Eukaryota</taxon>
        <taxon>Fungi</taxon>
        <taxon>Dikarya</taxon>
        <taxon>Basidiomycota</taxon>
        <taxon>Pucciniomycotina</taxon>
        <taxon>Microbotryomycetes</taxon>
        <taxon>Microbotryales</taxon>
        <taxon>Microbotryaceae</taxon>
        <taxon>Microbotryum</taxon>
    </lineage>
</organism>
<reference evidence="3 4" key="1">
    <citation type="submission" date="2016-11" db="EMBL/GenBank/DDBJ databases">
        <authorList>
            <person name="Jaros S."/>
            <person name="Januszkiewicz K."/>
            <person name="Wedrychowicz H."/>
        </authorList>
    </citation>
    <scope>NUCLEOTIDE SEQUENCE [LARGE SCALE GENOMIC DNA]</scope>
</reference>
<dbReference type="AlphaFoldDB" id="A0A2X0PB86"/>
<protein>
    <recommendedName>
        <fullName evidence="1">ATP-dependent DNA helicase</fullName>
        <ecNumber evidence="1">5.6.2.3</ecNumber>
    </recommendedName>
</protein>
<dbReference type="InterPro" id="IPR010285">
    <property type="entry name" value="DNA_helicase_pif1-like_DEAD"/>
</dbReference>
<evidence type="ECO:0000259" key="2">
    <source>
        <dbReference type="Pfam" id="PF05970"/>
    </source>
</evidence>
<dbReference type="GO" id="GO:0043139">
    <property type="term" value="F:5'-3' DNA helicase activity"/>
    <property type="evidence" value="ECO:0007669"/>
    <property type="project" value="UniProtKB-EC"/>
</dbReference>
<accession>A0A2X0PB86</accession>
<dbReference type="EMBL" id="FQNC01000065">
    <property type="protein sequence ID" value="SGZ00619.1"/>
    <property type="molecule type" value="Genomic_DNA"/>
</dbReference>
<dbReference type="GO" id="GO:0016887">
    <property type="term" value="F:ATP hydrolysis activity"/>
    <property type="evidence" value="ECO:0007669"/>
    <property type="project" value="RHEA"/>
</dbReference>
<sequence length="334" mass="37438">MQTVLRVYHVDVKERFSIFLPPALHTLPIAPHPIATSSLRHPKRSSWKLCNEYGTSFLKKLCSMQYRSRSKSSTARFGGVTVAMAGDTKQCLPVVLKSSPIQIVDACIMNADFWVEVEVLLDFVRLRIRVIGTLNKNRSVNCGSPSRGRSSTARFGGVTVVLTDGQQQKILIVARRLGGLKASNDDGLSESVPVRSHTVLRRTLPLPHQHRRIILLPEDLGHNNCGDSGKGSRMILSINRLHPSQRTMSTLSRSDDLQVWNLRERVQFAHGDIHPPHSAMDLLCRKCNAFHWDFERLGGRDPPVFRASCNDGKVELPMVKARNFCPVLQELPKT</sequence>
<proteinExistence type="inferred from homology"/>
<dbReference type="GO" id="GO:0005524">
    <property type="term" value="F:ATP binding"/>
    <property type="evidence" value="ECO:0007669"/>
    <property type="project" value="UniProtKB-KW"/>
</dbReference>
<comment type="cofactor">
    <cofactor evidence="1">
        <name>Mg(2+)</name>
        <dbReference type="ChEBI" id="CHEBI:18420"/>
    </cofactor>
</comment>
<dbReference type="EC" id="5.6.2.3" evidence="1"/>
<evidence type="ECO:0000313" key="4">
    <source>
        <dbReference type="Proteomes" id="UP000249464"/>
    </source>
</evidence>
<dbReference type="Pfam" id="PF05970">
    <property type="entry name" value="PIF1"/>
    <property type="match status" value="1"/>
</dbReference>
<dbReference type="Proteomes" id="UP000249464">
    <property type="component" value="Unassembled WGS sequence"/>
</dbReference>
<comment type="similarity">
    <text evidence="1">Belongs to the helicase family.</text>
</comment>
<keyword evidence="1" id="KW-0234">DNA repair</keyword>
<dbReference type="GO" id="GO:0006281">
    <property type="term" value="P:DNA repair"/>
    <property type="evidence" value="ECO:0007669"/>
    <property type="project" value="UniProtKB-KW"/>
</dbReference>
<evidence type="ECO:0000313" key="3">
    <source>
        <dbReference type="EMBL" id="SGZ00619.1"/>
    </source>
</evidence>
<keyword evidence="1" id="KW-0233">DNA recombination</keyword>
<gene>
    <name evidence="3" type="primary">BQ5605_C034g11362</name>
    <name evidence="3" type="ORF">BQ5605_C034G11362</name>
</gene>
<evidence type="ECO:0000256" key="1">
    <source>
        <dbReference type="RuleBase" id="RU363044"/>
    </source>
</evidence>
<keyword evidence="1" id="KW-0227">DNA damage</keyword>
<feature type="domain" description="DNA helicase Pif1-like DEAD-box helicase" evidence="2">
    <location>
        <begin position="70"/>
        <end position="127"/>
    </location>
</feature>